<dbReference type="RefSeq" id="WP_024728948.1">
    <property type="nucleotide sequence ID" value="NZ_JACOOS010000025.1"/>
</dbReference>
<proteinExistence type="predicted"/>
<evidence type="ECO:0000256" key="1">
    <source>
        <dbReference type="SAM" id="Phobius"/>
    </source>
</evidence>
<sequence>MSSKIKYGFLGMIISGSVLSLELYGLDFLFSIKLLSQGEVSVTSVVDLITLFPVNVAFVISVAIFLTSLLILISGLKKQKN</sequence>
<feature type="transmembrane region" description="Helical" evidence="1">
    <location>
        <begin position="7"/>
        <end position="32"/>
    </location>
</feature>
<accession>A0ABR7FUR1</accession>
<feature type="transmembrane region" description="Helical" evidence="1">
    <location>
        <begin position="52"/>
        <end position="73"/>
    </location>
</feature>
<evidence type="ECO:0000313" key="3">
    <source>
        <dbReference type="Proteomes" id="UP000635828"/>
    </source>
</evidence>
<name>A0ABR7FUR1_9FIRM</name>
<keyword evidence="3" id="KW-1185">Reference proteome</keyword>
<dbReference type="Proteomes" id="UP000635828">
    <property type="component" value="Unassembled WGS sequence"/>
</dbReference>
<keyword evidence="1" id="KW-0812">Transmembrane</keyword>
<keyword evidence="1" id="KW-0472">Membrane</keyword>
<evidence type="ECO:0000313" key="2">
    <source>
        <dbReference type="EMBL" id="MBC5678947.1"/>
    </source>
</evidence>
<keyword evidence="1" id="KW-1133">Transmembrane helix</keyword>
<comment type="caution">
    <text evidence="2">The sequence shown here is derived from an EMBL/GenBank/DDBJ whole genome shotgun (WGS) entry which is preliminary data.</text>
</comment>
<reference evidence="2 3" key="1">
    <citation type="submission" date="2020-08" db="EMBL/GenBank/DDBJ databases">
        <title>Genome public.</title>
        <authorList>
            <person name="Liu C."/>
            <person name="Sun Q."/>
        </authorList>
    </citation>
    <scope>NUCLEOTIDE SEQUENCE [LARGE SCALE GENOMIC DNA]</scope>
    <source>
        <strain evidence="2 3">NSJ-7</strain>
    </source>
</reference>
<protein>
    <submittedName>
        <fullName evidence="2">Uncharacterized protein</fullName>
    </submittedName>
</protein>
<dbReference type="EMBL" id="JACOOS010000025">
    <property type="protein sequence ID" value="MBC5678947.1"/>
    <property type="molecule type" value="Genomic_DNA"/>
</dbReference>
<organism evidence="2 3">
    <name type="scientific">Anaerostipes hominis</name>
    <name type="common">ex Liu et al. 2021</name>
    <dbReference type="NCBI Taxonomy" id="2763018"/>
    <lineage>
        <taxon>Bacteria</taxon>
        <taxon>Bacillati</taxon>
        <taxon>Bacillota</taxon>
        <taxon>Clostridia</taxon>
        <taxon>Lachnospirales</taxon>
        <taxon>Lachnospiraceae</taxon>
        <taxon>Anaerostipes</taxon>
    </lineage>
</organism>
<gene>
    <name evidence="2" type="ORF">H8S22_15640</name>
</gene>